<feature type="region of interest" description="Disordered" evidence="2">
    <location>
        <begin position="1"/>
        <end position="20"/>
    </location>
</feature>
<sequence length="904" mass="103377">MAETTSTPMCVEPHDSTSENDVIMESGTSLAPVIIEELDQNTITWMDVDMTEFVEAEALEIQEIGDNNMINSEQKDAMVTSTENLIPESTDDQEESDRFHVDEEDRLTKQFLNGELTFSEYSLRMDEGIETEIPDIESNRKAFETELVASKKIGQKKAQKTSNTLQQRPNRRKKRTLPTALQGLMGEANLRFARGEVSLASKMCMEIIRQVPSAPEPFHTLSMIYENDQPEKSLQFALIAAHLSPRDADQWIKLAALSMESGNIRQTITCFTKAIQASPKDINLYKQRAKLQNQIGDKKGALKGYMKLLHHLGPEDGANILKYAKSLAKHFMQENNNEQALEAMDQLFTKCPDLITLEEVNVMTELLIALKQFHKCLDILTRYTTIKITYKDQSSIIEDEGSVTKENPIIESCELPNDVVMDLKAKFLITLVELNETKWTDIFLPRFLTEVDPEVSGDLFLDLAEAFMGKKKFHKALQLLEPLIESKNFSLAAVWLRHAECWVGCKNLKRAVNSYEMVRELSPQHLGARLELAKLYKLRGQFNKAIEVLKQDPETDLLDPGVVYQRTVLLLKVKRYNEYFQSGMLLLSRHCVSLRSKAELITLTKATGVKQRLDALQLYRLSRGETFEDENAPCFREENQPSLRNEFSLYLQMCQLACKKKRQGLFQRLAFGAMTSKRFEKKSSHITFLCLISCIHNNDSYHGYNIVRELVRVCRRSNSWNLMNIIIQRAEDCRHNRFIMRLLGRVEGFSYLHLLHANNCLVSGTYKYALNDYVSLFKVEPSALLALLIAVTLLQMACQRFSVQKNQLVIQALAFLTKYSQMRGKGGEHETSYNTARAFHQLGLLPAAIHHYKLVLETPPPILVSQKPHLLDLTREAAFNLHLIYLDSGNEDLARMYLEEYITV</sequence>
<dbReference type="Pfam" id="PF14559">
    <property type="entry name" value="TPR_19"/>
    <property type="match status" value="1"/>
</dbReference>
<proteinExistence type="predicted"/>
<feature type="repeat" description="TPR" evidence="1">
    <location>
        <begin position="248"/>
        <end position="281"/>
    </location>
</feature>
<gene>
    <name evidence="4" type="primary">LOC107217202</name>
</gene>
<dbReference type="Proteomes" id="UP000829291">
    <property type="component" value="Chromosome 1"/>
</dbReference>
<keyword evidence="1" id="KW-0802">TPR repeat</keyword>
<dbReference type="RefSeq" id="XP_046597376.1">
    <property type="nucleotide sequence ID" value="XM_046741420.1"/>
</dbReference>
<protein>
    <submittedName>
        <fullName evidence="4">General transcription factor 3C polypeptide 3 isoform X2</fullName>
    </submittedName>
</protein>
<evidence type="ECO:0000313" key="3">
    <source>
        <dbReference type="Proteomes" id="UP000829291"/>
    </source>
</evidence>
<dbReference type="SMART" id="SM00028">
    <property type="entry name" value="TPR"/>
    <property type="match status" value="5"/>
</dbReference>
<dbReference type="InterPro" id="IPR011990">
    <property type="entry name" value="TPR-like_helical_dom_sf"/>
</dbReference>
<dbReference type="SUPFAM" id="SSF48452">
    <property type="entry name" value="TPR-like"/>
    <property type="match status" value="1"/>
</dbReference>
<dbReference type="PROSITE" id="PS50005">
    <property type="entry name" value="TPR"/>
    <property type="match status" value="1"/>
</dbReference>
<dbReference type="InterPro" id="IPR039340">
    <property type="entry name" value="Tfc4/TFIIIC-102/Sfc4"/>
</dbReference>
<keyword evidence="3" id="KW-1185">Reference proteome</keyword>
<dbReference type="InterPro" id="IPR019734">
    <property type="entry name" value="TPR_rpt"/>
</dbReference>
<evidence type="ECO:0000256" key="1">
    <source>
        <dbReference type="PROSITE-ProRule" id="PRU00339"/>
    </source>
</evidence>
<dbReference type="PANTHER" id="PTHR23082">
    <property type="entry name" value="TRANSCRIPTION INITIATION FACTOR IIIC TFIIIC , POLYPEPTIDE 3-RELATED"/>
    <property type="match status" value="1"/>
</dbReference>
<dbReference type="GeneID" id="107217202"/>
<organism evidence="3 4">
    <name type="scientific">Neodiprion lecontei</name>
    <name type="common">Redheaded pine sawfly</name>
    <dbReference type="NCBI Taxonomy" id="441921"/>
    <lineage>
        <taxon>Eukaryota</taxon>
        <taxon>Metazoa</taxon>
        <taxon>Ecdysozoa</taxon>
        <taxon>Arthropoda</taxon>
        <taxon>Hexapoda</taxon>
        <taxon>Insecta</taxon>
        <taxon>Pterygota</taxon>
        <taxon>Neoptera</taxon>
        <taxon>Endopterygota</taxon>
        <taxon>Hymenoptera</taxon>
        <taxon>Tenthredinoidea</taxon>
        <taxon>Diprionidae</taxon>
        <taxon>Diprioninae</taxon>
        <taxon>Neodiprion</taxon>
    </lineage>
</organism>
<dbReference type="PANTHER" id="PTHR23082:SF0">
    <property type="entry name" value="GENERAL TRANSCRIPTION FACTOR 3C POLYPEPTIDE 3"/>
    <property type="match status" value="1"/>
</dbReference>
<evidence type="ECO:0000256" key="2">
    <source>
        <dbReference type="SAM" id="MobiDB-lite"/>
    </source>
</evidence>
<reference evidence="4" key="1">
    <citation type="submission" date="2025-08" db="UniProtKB">
        <authorList>
            <consortium name="RefSeq"/>
        </authorList>
    </citation>
    <scope>IDENTIFICATION</scope>
    <source>
        <tissue evidence="4">Thorax and Abdomen</tissue>
    </source>
</reference>
<feature type="region of interest" description="Disordered" evidence="2">
    <location>
        <begin position="152"/>
        <end position="174"/>
    </location>
</feature>
<evidence type="ECO:0000313" key="4">
    <source>
        <dbReference type="RefSeq" id="XP_046597376.1"/>
    </source>
</evidence>
<name>A0ABM3GAS7_NEOLC</name>
<accession>A0ABM3GAS7</accession>
<dbReference type="Gene3D" id="1.25.40.10">
    <property type="entry name" value="Tetratricopeptide repeat domain"/>
    <property type="match status" value="2"/>
</dbReference>